<reference evidence="4 6" key="1">
    <citation type="journal article" date="2008" name="Science">
        <title>The Physcomitrella genome reveals evolutionary insights into the conquest of land by plants.</title>
        <authorList>
            <person name="Rensing S."/>
            <person name="Lang D."/>
            <person name="Zimmer A."/>
            <person name="Terry A."/>
            <person name="Salamov A."/>
            <person name="Shapiro H."/>
            <person name="Nishiyama T."/>
            <person name="Perroud P.-F."/>
            <person name="Lindquist E."/>
            <person name="Kamisugi Y."/>
            <person name="Tanahashi T."/>
            <person name="Sakakibara K."/>
            <person name="Fujita T."/>
            <person name="Oishi K."/>
            <person name="Shin-I T."/>
            <person name="Kuroki Y."/>
            <person name="Toyoda A."/>
            <person name="Suzuki Y."/>
            <person name="Hashimoto A."/>
            <person name="Yamaguchi K."/>
            <person name="Sugano A."/>
            <person name="Kohara Y."/>
            <person name="Fujiyama A."/>
            <person name="Anterola A."/>
            <person name="Aoki S."/>
            <person name="Ashton N."/>
            <person name="Barbazuk W.B."/>
            <person name="Barker E."/>
            <person name="Bennetzen J."/>
            <person name="Bezanilla M."/>
            <person name="Blankenship R."/>
            <person name="Cho S.H."/>
            <person name="Dutcher S."/>
            <person name="Estelle M."/>
            <person name="Fawcett J.A."/>
            <person name="Gundlach H."/>
            <person name="Hanada K."/>
            <person name="Heyl A."/>
            <person name="Hicks K.A."/>
            <person name="Hugh J."/>
            <person name="Lohr M."/>
            <person name="Mayer K."/>
            <person name="Melkozernov A."/>
            <person name="Murata T."/>
            <person name="Nelson D."/>
            <person name="Pils B."/>
            <person name="Prigge M."/>
            <person name="Reiss B."/>
            <person name="Renner T."/>
            <person name="Rombauts S."/>
            <person name="Rushton P."/>
            <person name="Sanderfoot A."/>
            <person name="Schween G."/>
            <person name="Shiu S.-H."/>
            <person name="Stueber K."/>
            <person name="Theodoulou F.L."/>
            <person name="Tu H."/>
            <person name="Van de Peer Y."/>
            <person name="Verrier P.J."/>
            <person name="Waters E."/>
            <person name="Wood A."/>
            <person name="Yang L."/>
            <person name="Cove D."/>
            <person name="Cuming A."/>
            <person name="Hasebe M."/>
            <person name="Lucas S."/>
            <person name="Mishler D.B."/>
            <person name="Reski R."/>
            <person name="Grigoriev I."/>
            <person name="Quatrano R.S."/>
            <person name="Boore J.L."/>
        </authorList>
    </citation>
    <scope>NUCLEOTIDE SEQUENCE [LARGE SCALE GENOMIC DNA]</scope>
    <source>
        <strain evidence="5 6">cv. Gransden 2004</strain>
    </source>
</reference>
<accession>A0A2K1IHK5</accession>
<organism evidence="4">
    <name type="scientific">Physcomitrium patens</name>
    <name type="common">Spreading-leaved earth moss</name>
    <name type="synonym">Physcomitrella patens</name>
    <dbReference type="NCBI Taxonomy" id="3218"/>
    <lineage>
        <taxon>Eukaryota</taxon>
        <taxon>Viridiplantae</taxon>
        <taxon>Streptophyta</taxon>
        <taxon>Embryophyta</taxon>
        <taxon>Bryophyta</taxon>
        <taxon>Bryophytina</taxon>
        <taxon>Bryopsida</taxon>
        <taxon>Funariidae</taxon>
        <taxon>Funariales</taxon>
        <taxon>Funariaceae</taxon>
        <taxon>Physcomitrium</taxon>
    </lineage>
</organism>
<dbReference type="FunCoup" id="A0A2K1IHK5">
    <property type="interactions" value="5"/>
</dbReference>
<dbReference type="GeneID" id="112276312"/>
<feature type="compositionally biased region" description="Basic residues" evidence="3">
    <location>
        <begin position="115"/>
        <end position="125"/>
    </location>
</feature>
<keyword evidence="6" id="KW-1185">Reference proteome</keyword>
<dbReference type="RefSeq" id="XP_024363265.1">
    <property type="nucleotide sequence ID" value="XM_024507497.2"/>
</dbReference>
<dbReference type="Gramene" id="Pp3c24_20470V3.2">
    <property type="protein sequence ID" value="PAC:32910150.CDS.1"/>
    <property type="gene ID" value="Pp3c24_20470"/>
</dbReference>
<evidence type="ECO:0000313" key="6">
    <source>
        <dbReference type="Proteomes" id="UP000006727"/>
    </source>
</evidence>
<dbReference type="Gramene" id="Pp3c24_20470V3.1">
    <property type="protein sequence ID" value="PAC:32910149.CDS.1"/>
    <property type="gene ID" value="Pp3c24_20470"/>
</dbReference>
<dbReference type="AlphaFoldDB" id="A0A2K1IHK5"/>
<dbReference type="PaxDb" id="3218-PP1S101_55V6.1"/>
<dbReference type="Proteomes" id="UP000006727">
    <property type="component" value="Chromosome 24"/>
</dbReference>
<dbReference type="EnsemblPlants" id="Pp3c24_20470V3.2">
    <property type="protein sequence ID" value="PAC:32910150.CDS.1"/>
    <property type="gene ID" value="Pp3c24_20470"/>
</dbReference>
<dbReference type="PANTHER" id="PTHR33142">
    <property type="entry name" value="CYCLIN-DEPENDENT PROTEIN KINASE INHIBITOR SMR13"/>
    <property type="match status" value="1"/>
</dbReference>
<sequence>MAPTSVSRFQILQTQPHESIEAGSGRRRLSLDSWVCLPIPRPVLTTSSTASQLSLTVTSSCTTQKDLPHSKPATSDMPLSGDDEAVTRESGCETPKSGEHRIPDVDVTFCPPAPRKPRAMSRRRRVQPTSFFSAPDFENFLSHRKVQVSS</sequence>
<protein>
    <submittedName>
        <fullName evidence="4 5">Uncharacterized protein</fullName>
    </submittedName>
</protein>
<keyword evidence="1" id="KW-0649">Protein kinase inhibitor</keyword>
<feature type="compositionally biased region" description="Basic and acidic residues" evidence="3">
    <location>
        <begin position="85"/>
        <end position="104"/>
    </location>
</feature>
<dbReference type="GO" id="GO:0004860">
    <property type="term" value="F:protein kinase inhibitor activity"/>
    <property type="evidence" value="ECO:0007669"/>
    <property type="project" value="UniProtKB-KW"/>
</dbReference>
<dbReference type="EMBL" id="ABEU02000024">
    <property type="protein sequence ID" value="PNR28751.1"/>
    <property type="molecule type" value="Genomic_DNA"/>
</dbReference>
<evidence type="ECO:0000313" key="5">
    <source>
        <dbReference type="EnsemblPlants" id="PAC:32910149.CDS.1"/>
    </source>
</evidence>
<dbReference type="PANTHER" id="PTHR33142:SF8">
    <property type="entry name" value="CYCLIN-DEPENDENT PROTEIN KINASE INHIBITOR SMR9"/>
    <property type="match status" value="1"/>
</dbReference>
<evidence type="ECO:0000256" key="2">
    <source>
        <dbReference type="ARBA" id="ARBA00023306"/>
    </source>
</evidence>
<evidence type="ECO:0000256" key="3">
    <source>
        <dbReference type="SAM" id="MobiDB-lite"/>
    </source>
</evidence>
<reference evidence="5" key="3">
    <citation type="submission" date="2020-12" db="UniProtKB">
        <authorList>
            <consortium name="EnsemblPlants"/>
        </authorList>
    </citation>
    <scope>IDENTIFICATION</scope>
</reference>
<evidence type="ECO:0000256" key="1">
    <source>
        <dbReference type="ARBA" id="ARBA00023013"/>
    </source>
</evidence>
<proteinExistence type="predicted"/>
<evidence type="ECO:0000313" key="4">
    <source>
        <dbReference type="EMBL" id="PNR28751.1"/>
    </source>
</evidence>
<name>A0A2K1IHK5_PHYPA</name>
<reference evidence="4 6" key="2">
    <citation type="journal article" date="2018" name="Plant J.">
        <title>The Physcomitrella patens chromosome-scale assembly reveals moss genome structure and evolution.</title>
        <authorList>
            <person name="Lang D."/>
            <person name="Ullrich K.K."/>
            <person name="Murat F."/>
            <person name="Fuchs J."/>
            <person name="Jenkins J."/>
            <person name="Haas F.B."/>
            <person name="Piednoel M."/>
            <person name="Gundlach H."/>
            <person name="Van Bel M."/>
            <person name="Meyberg R."/>
            <person name="Vives C."/>
            <person name="Morata J."/>
            <person name="Symeonidi A."/>
            <person name="Hiss M."/>
            <person name="Muchero W."/>
            <person name="Kamisugi Y."/>
            <person name="Saleh O."/>
            <person name="Blanc G."/>
            <person name="Decker E.L."/>
            <person name="van Gessel N."/>
            <person name="Grimwood J."/>
            <person name="Hayes R.D."/>
            <person name="Graham S.W."/>
            <person name="Gunter L.E."/>
            <person name="McDaniel S.F."/>
            <person name="Hoernstein S.N.W."/>
            <person name="Larsson A."/>
            <person name="Li F.W."/>
            <person name="Perroud P.F."/>
            <person name="Phillips J."/>
            <person name="Ranjan P."/>
            <person name="Rokshar D.S."/>
            <person name="Rothfels C.J."/>
            <person name="Schneider L."/>
            <person name="Shu S."/>
            <person name="Stevenson D.W."/>
            <person name="Thummler F."/>
            <person name="Tillich M."/>
            <person name="Villarreal Aguilar J.C."/>
            <person name="Widiez T."/>
            <person name="Wong G.K."/>
            <person name="Wymore A."/>
            <person name="Zhang Y."/>
            <person name="Zimmer A.D."/>
            <person name="Quatrano R.S."/>
            <person name="Mayer K.F.X."/>
            <person name="Goodstein D."/>
            <person name="Casacuberta J.M."/>
            <person name="Vandepoele K."/>
            <person name="Reski R."/>
            <person name="Cuming A.C."/>
            <person name="Tuskan G.A."/>
            <person name="Maumus F."/>
            <person name="Salse J."/>
            <person name="Schmutz J."/>
            <person name="Rensing S.A."/>
        </authorList>
    </citation>
    <scope>NUCLEOTIDE SEQUENCE [LARGE SCALE GENOMIC DNA]</scope>
    <source>
        <strain evidence="5 6">cv. Gransden 2004</strain>
    </source>
</reference>
<keyword evidence="2" id="KW-0131">Cell cycle</keyword>
<gene>
    <name evidence="5" type="primary">LOC112276312</name>
    <name evidence="4" type="ORF">PHYPA_029344</name>
</gene>
<dbReference type="EnsemblPlants" id="Pp3c24_20470V3.1">
    <property type="protein sequence ID" value="PAC:32910149.CDS.1"/>
    <property type="gene ID" value="Pp3c24_20470"/>
</dbReference>
<dbReference type="KEGG" id="ppp:112276312"/>
<dbReference type="GO" id="GO:0032875">
    <property type="term" value="P:regulation of DNA endoreduplication"/>
    <property type="evidence" value="ECO:0007669"/>
    <property type="project" value="InterPro"/>
</dbReference>
<feature type="region of interest" description="Disordered" evidence="3">
    <location>
        <begin position="59"/>
        <end position="125"/>
    </location>
</feature>
<dbReference type="InterPro" id="IPR040389">
    <property type="entry name" value="SMR"/>
</dbReference>